<dbReference type="PROSITE" id="PS50943">
    <property type="entry name" value="HTH_CROC1"/>
    <property type="match status" value="1"/>
</dbReference>
<accession>A0A1T4MEC9</accession>
<dbReference type="Proteomes" id="UP000184275">
    <property type="component" value="Unassembled WGS sequence"/>
</dbReference>
<keyword evidence="4" id="KW-1185">Reference proteome</keyword>
<dbReference type="EMBL" id="FRAW01000053">
    <property type="protein sequence ID" value="SHL25819.1"/>
    <property type="molecule type" value="Genomic_DNA"/>
</dbReference>
<dbReference type="InterPro" id="IPR010982">
    <property type="entry name" value="Lambda_DNA-bd_dom_sf"/>
</dbReference>
<evidence type="ECO:0000313" key="2">
    <source>
        <dbReference type="EMBL" id="SHL25819.1"/>
    </source>
</evidence>
<dbReference type="EMBL" id="FUWU01000017">
    <property type="protein sequence ID" value="SJZ65104.1"/>
    <property type="molecule type" value="Genomic_DNA"/>
</dbReference>
<dbReference type="SUPFAM" id="SSF47413">
    <property type="entry name" value="lambda repressor-like DNA-binding domains"/>
    <property type="match status" value="1"/>
</dbReference>
<protein>
    <recommendedName>
        <fullName evidence="1">HTH cro/C1-type domain-containing protein</fullName>
    </recommendedName>
</protein>
<evidence type="ECO:0000259" key="1">
    <source>
        <dbReference type="PROSITE" id="PS50943"/>
    </source>
</evidence>
<evidence type="ECO:0000313" key="3">
    <source>
        <dbReference type="EMBL" id="SJZ65104.1"/>
    </source>
</evidence>
<organism evidence="2 4">
    <name type="scientific">Fibrobacter intestinalis</name>
    <dbReference type="NCBI Taxonomy" id="28122"/>
    <lineage>
        <taxon>Bacteria</taxon>
        <taxon>Pseudomonadati</taxon>
        <taxon>Fibrobacterota</taxon>
        <taxon>Fibrobacteria</taxon>
        <taxon>Fibrobacterales</taxon>
        <taxon>Fibrobacteraceae</taxon>
        <taxon>Fibrobacter</taxon>
    </lineage>
</organism>
<evidence type="ECO:0000313" key="4">
    <source>
        <dbReference type="Proteomes" id="UP000184275"/>
    </source>
</evidence>
<reference evidence="4" key="2">
    <citation type="submission" date="2016-11" db="EMBL/GenBank/DDBJ databases">
        <authorList>
            <person name="Varghese N."/>
            <person name="Submissions S."/>
        </authorList>
    </citation>
    <scope>NUCLEOTIDE SEQUENCE [LARGE SCALE GENOMIC DNA]</scope>
    <source>
        <strain evidence="4">UWOS</strain>
    </source>
</reference>
<dbReference type="InterPro" id="IPR001387">
    <property type="entry name" value="Cro/C1-type_HTH"/>
</dbReference>
<dbReference type="Proteomes" id="UP000190449">
    <property type="component" value="Unassembled WGS sequence"/>
</dbReference>
<dbReference type="GO" id="GO:0003677">
    <property type="term" value="F:DNA binding"/>
    <property type="evidence" value="ECO:0007669"/>
    <property type="project" value="InterPro"/>
</dbReference>
<reference evidence="2" key="1">
    <citation type="submission" date="2016-11" db="EMBL/GenBank/DDBJ databases">
        <authorList>
            <person name="Jaros S."/>
            <person name="Januszkiewicz K."/>
            <person name="Wedrychowicz H."/>
        </authorList>
    </citation>
    <scope>NUCLEOTIDE SEQUENCE [LARGE SCALE GENOMIC DNA]</scope>
    <source>
        <strain evidence="2">UWOS</strain>
    </source>
</reference>
<name>A0A1M6Z686_9BACT</name>
<reference evidence="3 5" key="3">
    <citation type="submission" date="2017-02" db="EMBL/GenBank/DDBJ databases">
        <authorList>
            <person name="Peterson S.W."/>
        </authorList>
    </citation>
    <scope>NUCLEOTIDE SEQUENCE [LARGE SCALE GENOMIC DNA]</scope>
    <source>
        <strain evidence="3 5">ATCC 43854</strain>
    </source>
</reference>
<accession>A0A1M6Z686</accession>
<dbReference type="Gene3D" id="1.10.260.40">
    <property type="entry name" value="lambda repressor-like DNA-binding domains"/>
    <property type="match status" value="1"/>
</dbReference>
<proteinExistence type="predicted"/>
<gene>
    <name evidence="3" type="ORF">SAMN02745108_01230</name>
    <name evidence="2" type="ORF">SAMN05720469_15317</name>
</gene>
<sequence length="85" mass="9671">MRWRAELHISQFKMADLCATSRTHISRLENCKESTTLPKINTILNGIGKSWTEFGEAMDKALKEQVAAKQIKLKAAENKPIWSVK</sequence>
<feature type="domain" description="HTH cro/C1-type" evidence="1">
    <location>
        <begin position="2"/>
        <end position="54"/>
    </location>
</feature>
<dbReference type="STRING" id="28122.SAMN02745108_01230"/>
<dbReference type="AlphaFoldDB" id="A0A1M6Z686"/>
<evidence type="ECO:0000313" key="5">
    <source>
        <dbReference type="Proteomes" id="UP000190449"/>
    </source>
</evidence>